<evidence type="ECO:0000313" key="5">
    <source>
        <dbReference type="Proteomes" id="UP000789375"/>
    </source>
</evidence>
<protein>
    <submittedName>
        <fullName evidence="4">11804_t:CDS:1</fullName>
    </submittedName>
</protein>
<comment type="caution">
    <text evidence="4">The sequence shown here is derived from an EMBL/GenBank/DDBJ whole genome shotgun (WGS) entry which is preliminary data.</text>
</comment>
<comment type="similarity">
    <text evidence="1 2">Belongs to the OSBP family.</text>
</comment>
<dbReference type="Proteomes" id="UP000789375">
    <property type="component" value="Unassembled WGS sequence"/>
</dbReference>
<evidence type="ECO:0000256" key="3">
    <source>
        <dbReference type="SAM" id="MobiDB-lite"/>
    </source>
</evidence>
<dbReference type="PANTHER" id="PTHR10972">
    <property type="entry name" value="OXYSTEROL-BINDING PROTEIN-RELATED"/>
    <property type="match status" value="1"/>
</dbReference>
<evidence type="ECO:0000256" key="2">
    <source>
        <dbReference type="RuleBase" id="RU003844"/>
    </source>
</evidence>
<dbReference type="InterPro" id="IPR037239">
    <property type="entry name" value="OSBP_sf"/>
</dbReference>
<dbReference type="GO" id="GO:0005829">
    <property type="term" value="C:cytosol"/>
    <property type="evidence" value="ECO:0007669"/>
    <property type="project" value="TreeGrafter"/>
</dbReference>
<gene>
    <name evidence="4" type="ORF">FMOSSE_LOCUS1933</name>
</gene>
<dbReference type="InterPro" id="IPR000648">
    <property type="entry name" value="Oxysterol-bd"/>
</dbReference>
<dbReference type="InterPro" id="IPR018494">
    <property type="entry name" value="Oxysterol-bd_CS"/>
</dbReference>
<evidence type="ECO:0000313" key="4">
    <source>
        <dbReference type="EMBL" id="CAG8458882.1"/>
    </source>
</evidence>
<dbReference type="AlphaFoldDB" id="A0A9N8VL93"/>
<reference evidence="4" key="1">
    <citation type="submission" date="2021-06" db="EMBL/GenBank/DDBJ databases">
        <authorList>
            <person name="Kallberg Y."/>
            <person name="Tangrot J."/>
            <person name="Rosling A."/>
        </authorList>
    </citation>
    <scope>NUCLEOTIDE SEQUENCE</scope>
    <source>
        <strain evidence="4">87-6 pot B 2015</strain>
    </source>
</reference>
<dbReference type="Pfam" id="PF01237">
    <property type="entry name" value="Oxysterol_BP"/>
    <property type="match status" value="1"/>
</dbReference>
<dbReference type="PANTHER" id="PTHR10972:SF212">
    <property type="entry name" value="OXYSTEROL-BINDING PROTEIN-LIKE PROTEIN 1"/>
    <property type="match status" value="1"/>
</dbReference>
<feature type="region of interest" description="Disordered" evidence="3">
    <location>
        <begin position="1"/>
        <end position="40"/>
    </location>
</feature>
<keyword evidence="5" id="KW-1185">Reference proteome</keyword>
<dbReference type="GO" id="GO:0016020">
    <property type="term" value="C:membrane"/>
    <property type="evidence" value="ECO:0007669"/>
    <property type="project" value="TreeGrafter"/>
</dbReference>
<dbReference type="PROSITE" id="PS01013">
    <property type="entry name" value="OSBP"/>
    <property type="match status" value="1"/>
</dbReference>
<sequence length="480" mass="54503">MAANSTSTLDSVSSFSSRSSKDETMTISTENTSEMDLDSTELNDETLNHLITERHKRLTTSAHLEENDHDDHQSKFKTLFGLLKNFIGVKDIVSLRISLPSQLLEPIGNLEYWNYNDRPDYLLCIGDSDDPLERMLASIRWWYSKDLKFVKGKLIKPYNSILGEQFSCHWDVTSPKFDKKGNFIYDSESNLSGSTKGDKSYRVTCLNEQISHHPPVSAFHYQCEEKGVSAYGIDHISAKFTGTSVKLGPGEQNKGIYVNLAKRDNEEYLLTHPVASVQGWLKASLYVVVSESCIVTCPKTKLKAILEYKEEVWDLGYDFFFKWLGKPKFAIEGKIFRYDSANDDINKLKNVNADDVVAEVTGSWRGQVHVTRRDTNETRLLLDLEKLEAVPKKVKPMAQQGSLESRKIWRSVSSALFSKDYNKATKEKQILEEKQRQKASDRKANKQEFESVLFKIPVVNGKPELKPAGVDACGKELLIN</sequence>
<dbReference type="GO" id="GO:0032934">
    <property type="term" value="F:sterol binding"/>
    <property type="evidence" value="ECO:0007669"/>
    <property type="project" value="TreeGrafter"/>
</dbReference>
<dbReference type="EMBL" id="CAJVPP010000232">
    <property type="protein sequence ID" value="CAG8458882.1"/>
    <property type="molecule type" value="Genomic_DNA"/>
</dbReference>
<dbReference type="Gene3D" id="2.40.160.120">
    <property type="match status" value="1"/>
</dbReference>
<dbReference type="Gene3D" id="3.30.70.3490">
    <property type="match status" value="1"/>
</dbReference>
<accession>A0A9N8VL93</accession>
<name>A0A9N8VL93_FUNMO</name>
<organism evidence="4 5">
    <name type="scientific">Funneliformis mosseae</name>
    <name type="common">Endomycorrhizal fungus</name>
    <name type="synonym">Glomus mosseae</name>
    <dbReference type="NCBI Taxonomy" id="27381"/>
    <lineage>
        <taxon>Eukaryota</taxon>
        <taxon>Fungi</taxon>
        <taxon>Fungi incertae sedis</taxon>
        <taxon>Mucoromycota</taxon>
        <taxon>Glomeromycotina</taxon>
        <taxon>Glomeromycetes</taxon>
        <taxon>Glomerales</taxon>
        <taxon>Glomeraceae</taxon>
        <taxon>Funneliformis</taxon>
    </lineage>
</organism>
<feature type="compositionally biased region" description="Low complexity" evidence="3">
    <location>
        <begin position="1"/>
        <end position="18"/>
    </location>
</feature>
<dbReference type="SUPFAM" id="SSF144000">
    <property type="entry name" value="Oxysterol-binding protein-like"/>
    <property type="match status" value="1"/>
</dbReference>
<evidence type="ECO:0000256" key="1">
    <source>
        <dbReference type="ARBA" id="ARBA00008842"/>
    </source>
</evidence>
<proteinExistence type="inferred from homology"/>